<dbReference type="PROSITE" id="PS50240">
    <property type="entry name" value="TRYPSIN_DOM"/>
    <property type="match status" value="1"/>
</dbReference>
<dbReference type="Gene3D" id="2.40.10.10">
    <property type="entry name" value="Trypsin-like serine proteases"/>
    <property type="match status" value="1"/>
</dbReference>
<evidence type="ECO:0000259" key="2">
    <source>
        <dbReference type="PROSITE" id="PS50240"/>
    </source>
</evidence>
<dbReference type="AlphaFoldDB" id="A0A914QWF5"/>
<proteinExistence type="predicted"/>
<name>A0A914QWF5_9BILA</name>
<keyword evidence="1" id="KW-1015">Disulfide bond</keyword>
<dbReference type="SUPFAM" id="SSF50494">
    <property type="entry name" value="Trypsin-like serine proteases"/>
    <property type="match status" value="1"/>
</dbReference>
<dbReference type="PROSITE" id="PS00135">
    <property type="entry name" value="TRYPSIN_SER"/>
    <property type="match status" value="1"/>
</dbReference>
<dbReference type="Proteomes" id="UP000887578">
    <property type="component" value="Unplaced"/>
</dbReference>
<sequence length="277" mass="29981">MVSGQSLTLINRVIYLVSYFQIIGGQALKDGDLPWLVHLYIVHDGQISYCTGSVVSPNYILTAKHCAIFSSLEFILISYGSANRKNMVSQTSAITFTPNSTTLGVLGTSIEFTGNVNPICLSRNLRPKIGDKAIVAGFGLNFQGVNNGAKNPGDEVNPTDMITDLPDDLYAVKVDITEDDLCTCHCDKPEDSLGIKNVTEMCAGGLLEGTLGGDSGGPLMILDQNSKQWFQVGITSRGQTYATNNTSEVVDHGVYTDISKFCDWIETTTNKEVICYP</sequence>
<dbReference type="InterPro" id="IPR033116">
    <property type="entry name" value="TRYPSIN_SER"/>
</dbReference>
<dbReference type="GO" id="GO:0004252">
    <property type="term" value="F:serine-type endopeptidase activity"/>
    <property type="evidence" value="ECO:0007669"/>
    <property type="project" value="InterPro"/>
</dbReference>
<dbReference type="PANTHER" id="PTHR24253">
    <property type="entry name" value="TRANSMEMBRANE PROTEASE SERINE"/>
    <property type="match status" value="1"/>
</dbReference>
<protein>
    <submittedName>
        <fullName evidence="4">Peptidase S1 domain-containing protein</fullName>
    </submittedName>
</protein>
<feature type="domain" description="Peptidase S1" evidence="2">
    <location>
        <begin position="22"/>
        <end position="270"/>
    </location>
</feature>
<keyword evidence="3" id="KW-1185">Reference proteome</keyword>
<dbReference type="WBParaSite" id="PDA_v2.g8586.t1">
    <property type="protein sequence ID" value="PDA_v2.g8586.t1"/>
    <property type="gene ID" value="PDA_v2.g8586"/>
</dbReference>
<dbReference type="InterPro" id="IPR009003">
    <property type="entry name" value="Peptidase_S1_PA"/>
</dbReference>
<dbReference type="InterPro" id="IPR001254">
    <property type="entry name" value="Trypsin_dom"/>
</dbReference>
<dbReference type="GO" id="GO:0006508">
    <property type="term" value="P:proteolysis"/>
    <property type="evidence" value="ECO:0007669"/>
    <property type="project" value="InterPro"/>
</dbReference>
<organism evidence="3 4">
    <name type="scientific">Panagrolaimus davidi</name>
    <dbReference type="NCBI Taxonomy" id="227884"/>
    <lineage>
        <taxon>Eukaryota</taxon>
        <taxon>Metazoa</taxon>
        <taxon>Ecdysozoa</taxon>
        <taxon>Nematoda</taxon>
        <taxon>Chromadorea</taxon>
        <taxon>Rhabditida</taxon>
        <taxon>Tylenchina</taxon>
        <taxon>Panagrolaimomorpha</taxon>
        <taxon>Panagrolaimoidea</taxon>
        <taxon>Panagrolaimidae</taxon>
        <taxon>Panagrolaimus</taxon>
    </lineage>
</organism>
<dbReference type="SMART" id="SM00020">
    <property type="entry name" value="Tryp_SPc"/>
    <property type="match status" value="1"/>
</dbReference>
<dbReference type="PANTHER" id="PTHR24253:SF103">
    <property type="entry name" value="TRANSMEMBRANE PROTEASE SERINE 7"/>
    <property type="match status" value="1"/>
</dbReference>
<reference evidence="4" key="1">
    <citation type="submission" date="2022-11" db="UniProtKB">
        <authorList>
            <consortium name="WormBaseParasite"/>
        </authorList>
    </citation>
    <scope>IDENTIFICATION</scope>
</reference>
<evidence type="ECO:0000256" key="1">
    <source>
        <dbReference type="ARBA" id="ARBA00023157"/>
    </source>
</evidence>
<dbReference type="InterPro" id="IPR001314">
    <property type="entry name" value="Peptidase_S1A"/>
</dbReference>
<accession>A0A914QWF5</accession>
<dbReference type="InterPro" id="IPR043504">
    <property type="entry name" value="Peptidase_S1_PA_chymotrypsin"/>
</dbReference>
<evidence type="ECO:0000313" key="3">
    <source>
        <dbReference type="Proteomes" id="UP000887578"/>
    </source>
</evidence>
<evidence type="ECO:0000313" key="4">
    <source>
        <dbReference type="WBParaSite" id="PDA_v2.g8586.t1"/>
    </source>
</evidence>
<dbReference type="PRINTS" id="PR00722">
    <property type="entry name" value="CHYMOTRYPSIN"/>
</dbReference>
<dbReference type="Pfam" id="PF00089">
    <property type="entry name" value="Trypsin"/>
    <property type="match status" value="1"/>
</dbReference>